<evidence type="ECO:0000256" key="1">
    <source>
        <dbReference type="ARBA" id="ARBA00022490"/>
    </source>
</evidence>
<dbReference type="PANTHER" id="PTHR48094:SF20">
    <property type="entry name" value="PROTEIN_NUCLEIC ACID DEGLYCASE 1"/>
    <property type="match status" value="1"/>
</dbReference>
<gene>
    <name evidence="7" type="primary">hchA_1</name>
    <name evidence="7" type="ORF">BG845_00867</name>
</gene>
<keyword evidence="8" id="KW-1185">Reference proteome</keyword>
<dbReference type="AlphaFoldDB" id="A0A1Y2N709"/>
<dbReference type="PIRSF" id="PIRSF037798">
    <property type="entry name" value="Chaperone_HchA"/>
    <property type="match status" value="1"/>
</dbReference>
<dbReference type="GO" id="GO:0005737">
    <property type="term" value="C:cytoplasm"/>
    <property type="evidence" value="ECO:0007669"/>
    <property type="project" value="TreeGrafter"/>
</dbReference>
<keyword evidence="4" id="KW-0346">Stress response</keyword>
<dbReference type="InterPro" id="IPR050325">
    <property type="entry name" value="Prot/Nucl_acid_deglycase"/>
</dbReference>
<keyword evidence="5" id="KW-0234">DNA repair</keyword>
<reference evidence="7 8" key="1">
    <citation type="submission" date="2016-09" db="EMBL/GenBank/DDBJ databases">
        <title>Pseudonocardia autotrophica DSM535, a candidate organism with high potential of specific P450 cytochromes.</title>
        <authorList>
            <person name="Grumaz C."/>
            <person name="Vainshtein Y."/>
            <person name="Kirstahler P."/>
            <person name="Sohn K."/>
        </authorList>
    </citation>
    <scope>NUCLEOTIDE SEQUENCE [LARGE SCALE GENOMIC DNA]</scope>
    <source>
        <strain evidence="7 8">DSM 535</strain>
    </source>
</reference>
<dbReference type="GO" id="GO:0006281">
    <property type="term" value="P:DNA repair"/>
    <property type="evidence" value="ECO:0007669"/>
    <property type="project" value="UniProtKB-KW"/>
</dbReference>
<organism evidence="7 8">
    <name type="scientific">Pseudonocardia autotrophica</name>
    <name type="common">Amycolata autotrophica</name>
    <name type="synonym">Nocardia autotrophica</name>
    <dbReference type="NCBI Taxonomy" id="2074"/>
    <lineage>
        <taxon>Bacteria</taxon>
        <taxon>Bacillati</taxon>
        <taxon>Actinomycetota</taxon>
        <taxon>Actinomycetes</taxon>
        <taxon>Pseudonocardiales</taxon>
        <taxon>Pseudonocardiaceae</taxon>
        <taxon>Pseudonocardia</taxon>
    </lineage>
</organism>
<dbReference type="Proteomes" id="UP000194360">
    <property type="component" value="Unassembled WGS sequence"/>
</dbReference>
<dbReference type="SUPFAM" id="SSF52317">
    <property type="entry name" value="Class I glutamine amidotransferase-like"/>
    <property type="match status" value="1"/>
</dbReference>
<dbReference type="GO" id="GO:0019243">
    <property type="term" value="P:methylglyoxal catabolic process to D-lactate via S-lactoyl-glutathione"/>
    <property type="evidence" value="ECO:0007669"/>
    <property type="project" value="TreeGrafter"/>
</dbReference>
<feature type="domain" description="DJ-1/PfpI" evidence="6">
    <location>
        <begin position="78"/>
        <end position="205"/>
    </location>
</feature>
<evidence type="ECO:0000259" key="6">
    <source>
        <dbReference type="Pfam" id="PF01965"/>
    </source>
</evidence>
<evidence type="ECO:0000313" key="8">
    <source>
        <dbReference type="Proteomes" id="UP000194360"/>
    </source>
</evidence>
<dbReference type="EC" id="4.2.1.130" evidence="7"/>
<dbReference type="STRING" id="2074.BG845_00867"/>
<dbReference type="InterPro" id="IPR029062">
    <property type="entry name" value="Class_I_gatase-like"/>
</dbReference>
<keyword evidence="3" id="KW-0378">Hydrolase</keyword>
<dbReference type="NCBIfam" id="NF003168">
    <property type="entry name" value="PRK04155.1"/>
    <property type="match status" value="1"/>
</dbReference>
<keyword evidence="1" id="KW-0963">Cytoplasm</keyword>
<dbReference type="GO" id="GO:0019172">
    <property type="term" value="F:glyoxalase III activity"/>
    <property type="evidence" value="ECO:0007669"/>
    <property type="project" value="UniProtKB-EC"/>
</dbReference>
<evidence type="ECO:0000313" key="7">
    <source>
        <dbReference type="EMBL" id="OSY43262.1"/>
    </source>
</evidence>
<evidence type="ECO:0000256" key="2">
    <source>
        <dbReference type="ARBA" id="ARBA00022763"/>
    </source>
</evidence>
<dbReference type="InterPro" id="IPR017283">
    <property type="entry name" value="HchA"/>
</dbReference>
<dbReference type="Pfam" id="PF01965">
    <property type="entry name" value="DJ-1_PfpI"/>
    <property type="match status" value="1"/>
</dbReference>
<accession>A0A1Y2N709</accession>
<keyword evidence="2" id="KW-0227">DNA damage</keyword>
<comment type="caution">
    <text evidence="7">The sequence shown here is derived from an EMBL/GenBank/DDBJ whole genome shotgun (WGS) entry which is preliminary data.</text>
</comment>
<evidence type="ECO:0000256" key="3">
    <source>
        <dbReference type="ARBA" id="ARBA00022801"/>
    </source>
</evidence>
<dbReference type="RefSeq" id="WP_232021034.1">
    <property type="nucleotide sequence ID" value="NZ_AP018920.1"/>
</dbReference>
<dbReference type="InterPro" id="IPR002818">
    <property type="entry name" value="DJ-1/PfpI"/>
</dbReference>
<proteinExistence type="predicted"/>
<dbReference type="PANTHER" id="PTHR48094">
    <property type="entry name" value="PROTEIN/NUCLEIC ACID DEGLYCASE DJ-1-RELATED"/>
    <property type="match status" value="1"/>
</dbReference>
<dbReference type="Gene3D" id="3.40.50.880">
    <property type="match status" value="1"/>
</dbReference>
<dbReference type="EMBL" id="MIGB01000003">
    <property type="protein sequence ID" value="OSY43262.1"/>
    <property type="molecule type" value="Genomic_DNA"/>
</dbReference>
<dbReference type="GO" id="GO:0036524">
    <property type="term" value="F:protein deglycase activity"/>
    <property type="evidence" value="ECO:0007669"/>
    <property type="project" value="InterPro"/>
</dbReference>
<evidence type="ECO:0000256" key="5">
    <source>
        <dbReference type="ARBA" id="ARBA00023204"/>
    </source>
</evidence>
<keyword evidence="7" id="KW-0456">Lyase</keyword>
<protein>
    <submittedName>
        <fullName evidence="7">Molecular chaperone Hsp31 and glyoxalase 3</fullName>
        <ecNumber evidence="7">4.2.1.130</ecNumber>
    </submittedName>
</protein>
<evidence type="ECO:0000256" key="4">
    <source>
        <dbReference type="ARBA" id="ARBA00023016"/>
    </source>
</evidence>
<sequence>MTEALSRTPTPDVAEDNAFFPSPYSLDAYTARRTDFDGLATERDAYRGGRWKVLVIATGERYLLMGNGTMFSTGNHPVETLLPLYHVLEAGFDVEIATLTGEPAKFEWWAYPAEDEAVRAARDTLIEKWRSPKSLADVVANELGDDSDYLAVFVPGGHGALSGLPSSTDVRDTLEWAMAADRLVVSLCHGPAAFLAADIGRERSVFAGYEMCVFPDALDAGQNIDIGYLPGEMPWLLAEALAKSGVRVVNDDMSGACTTDRNVITGDSPLAANELGRRTAVALVERAAALG</sequence>
<name>A0A1Y2N709_PSEAH</name>